<dbReference type="KEGG" id="sbd:ATN00_06425"/>
<organism evidence="16 17">
    <name type="scientific">Sphingobium baderi</name>
    <dbReference type="NCBI Taxonomy" id="1332080"/>
    <lineage>
        <taxon>Bacteria</taxon>
        <taxon>Pseudomonadati</taxon>
        <taxon>Pseudomonadota</taxon>
        <taxon>Alphaproteobacteria</taxon>
        <taxon>Sphingomonadales</taxon>
        <taxon>Sphingomonadaceae</taxon>
        <taxon>Sphingobium</taxon>
    </lineage>
</organism>
<dbReference type="Proteomes" id="UP000056968">
    <property type="component" value="Chromosome"/>
</dbReference>
<evidence type="ECO:0000313" key="17">
    <source>
        <dbReference type="Proteomes" id="UP000056968"/>
    </source>
</evidence>
<feature type="binding site" evidence="13">
    <location>
        <position position="206"/>
    </location>
    <ligand>
        <name>Ca(2+)</name>
        <dbReference type="ChEBI" id="CHEBI:29108"/>
    </ligand>
</feature>
<dbReference type="GO" id="GO:0006559">
    <property type="term" value="P:L-phenylalanine catabolic process"/>
    <property type="evidence" value="ECO:0007669"/>
    <property type="project" value="UniProtKB-UniPathway"/>
</dbReference>
<dbReference type="EC" id="3.7.1.2" evidence="4"/>
<feature type="domain" description="Fumarylacetoacetase N-terminal" evidence="15">
    <location>
        <begin position="28"/>
        <end position="124"/>
    </location>
</feature>
<feature type="domain" description="Fumarylacetoacetase-like C-terminal" evidence="14">
    <location>
        <begin position="132"/>
        <end position="428"/>
    </location>
</feature>
<evidence type="ECO:0000256" key="11">
    <source>
        <dbReference type="PIRSR" id="PIRSR605959-1"/>
    </source>
</evidence>
<dbReference type="Pfam" id="PF09298">
    <property type="entry name" value="FAA_hydrolase_N"/>
    <property type="match status" value="1"/>
</dbReference>
<keyword evidence="10" id="KW-0585">Phenylalanine catabolism</keyword>
<evidence type="ECO:0000256" key="12">
    <source>
        <dbReference type="PIRSR" id="PIRSR605959-2"/>
    </source>
</evidence>
<evidence type="ECO:0000259" key="15">
    <source>
        <dbReference type="Pfam" id="PF09298"/>
    </source>
</evidence>
<dbReference type="EMBL" id="CP013264">
    <property type="protein sequence ID" value="ALR19994.1"/>
    <property type="molecule type" value="Genomic_DNA"/>
</dbReference>
<evidence type="ECO:0000256" key="7">
    <source>
        <dbReference type="ARBA" id="ARBA00022837"/>
    </source>
</evidence>
<dbReference type="GO" id="GO:0004334">
    <property type="term" value="F:fumarylacetoacetase activity"/>
    <property type="evidence" value="ECO:0007669"/>
    <property type="project" value="UniProtKB-EC"/>
</dbReference>
<evidence type="ECO:0000256" key="13">
    <source>
        <dbReference type="PIRSR" id="PIRSR605959-3"/>
    </source>
</evidence>
<dbReference type="PANTHER" id="PTHR43069">
    <property type="entry name" value="FUMARYLACETOACETASE"/>
    <property type="match status" value="1"/>
</dbReference>
<dbReference type="InterPro" id="IPR036663">
    <property type="entry name" value="Fumarylacetoacetase_C_sf"/>
</dbReference>
<feature type="binding site" evidence="13">
    <location>
        <position position="204"/>
    </location>
    <ligand>
        <name>Ca(2+)</name>
        <dbReference type="ChEBI" id="CHEBI:29108"/>
    </ligand>
</feature>
<dbReference type="RefSeq" id="WP_062063332.1">
    <property type="nucleotide sequence ID" value="NZ_CP013264.1"/>
</dbReference>
<keyword evidence="5 13" id="KW-0479">Metal-binding</keyword>
<dbReference type="AlphaFoldDB" id="A0A0S3EX48"/>
<dbReference type="NCBIfam" id="TIGR01266">
    <property type="entry name" value="fum_ac_acetase"/>
    <property type="match status" value="1"/>
</dbReference>
<feature type="binding site" evidence="13">
    <location>
        <position position="238"/>
    </location>
    <ligand>
        <name>Ca(2+)</name>
        <dbReference type="ChEBI" id="CHEBI:29108"/>
    </ligand>
</feature>
<dbReference type="OrthoDB" id="3766879at2"/>
<evidence type="ECO:0000256" key="3">
    <source>
        <dbReference type="ARBA" id="ARBA00004782"/>
    </source>
</evidence>
<evidence type="ECO:0000259" key="14">
    <source>
        <dbReference type="Pfam" id="PF01557"/>
    </source>
</evidence>
<accession>A0A0S3EX48</accession>
<feature type="binding site" evidence="12">
    <location>
        <position position="148"/>
    </location>
    <ligand>
        <name>substrate</name>
    </ligand>
</feature>
<dbReference type="Gene3D" id="2.30.30.230">
    <property type="entry name" value="Fumarylacetoacetase, N-terminal domain"/>
    <property type="match status" value="1"/>
</dbReference>
<evidence type="ECO:0000256" key="8">
    <source>
        <dbReference type="ARBA" id="ARBA00022842"/>
    </source>
</evidence>
<dbReference type="InterPro" id="IPR015377">
    <property type="entry name" value="Fumarylacetoacetase_N"/>
</dbReference>
<keyword evidence="6" id="KW-0378">Hydrolase</keyword>
<dbReference type="InterPro" id="IPR036462">
    <property type="entry name" value="Fumarylacetoacetase_N_sf"/>
</dbReference>
<keyword evidence="7 13" id="KW-0106">Calcium</keyword>
<sequence>MARVDFTHDPAARSWVESANGHSDFPVQNLPLGLFSPSSERPRGGVAIGTKILDLGAVAPLLPQDAGDAARLADSSTLNNLLAAGKDALRALRHGLFRLLTDPAAEKSARPALYPVDQCKLHLPVHIGDYTDFYAGIHHAVNVGKLFRPDNPLLPNYKYVPIGYHGRASSVRLSGEDVVRPNGQTMPPGAETPLFGPCKRLDHELEMAIWVGRGNALGHPIPIKQAADHMAGLSILNDWSARDIQAWEYQPLGPFLAKSFHSSVSPWIVTMDALGPYRIAQPARPESDPAPLPYLFDSDDQQNGALNVTMEVYLSTARMQADGQPLHRLSQGSMTAMYWTVAQLFTHHSVNGCNLSTGDLLGTGTLSGATDESKGSLLELTRGGKVPIRLPNGESRTFLEDGDEIVITAFAEASGFVRIGFGECRARIAPSPQWEL</sequence>
<protein>
    <recommendedName>
        <fullName evidence="4">fumarylacetoacetase</fullName>
        <ecNumber evidence="4">3.7.1.2</ecNumber>
    </recommendedName>
</protein>
<comment type="pathway">
    <text evidence="3">Amino-acid degradation; L-phenylalanine degradation; acetoacetate and fumarate from L-phenylalanine: step 6/6.</text>
</comment>
<reference evidence="16 17" key="1">
    <citation type="submission" date="2015-11" db="EMBL/GenBank/DDBJ databases">
        <title>A Two-component Flavoprotein Monooxygenase System MeaXY Responsible for para-Hydroxylation of 2-Methyl-6-ethylaniline and 2,6-Diethylaniline in Sphingobium baderi DE-13.</title>
        <authorList>
            <person name="Cheng M."/>
            <person name="Meng Q."/>
            <person name="Yang Y."/>
            <person name="Chu C."/>
            <person name="Yan X."/>
            <person name="He J."/>
            <person name="Li S."/>
        </authorList>
    </citation>
    <scope>NUCLEOTIDE SEQUENCE [LARGE SCALE GENOMIC DNA]</scope>
    <source>
        <strain evidence="16 17">DE-13</strain>
    </source>
</reference>
<proteinExistence type="predicted"/>
<dbReference type="STRING" id="1332080.ATN00_06425"/>
<dbReference type="InterPro" id="IPR011234">
    <property type="entry name" value="Fumarylacetoacetase-like_C"/>
</dbReference>
<feature type="binding site" evidence="12">
    <location>
        <position position="245"/>
    </location>
    <ligand>
        <name>substrate</name>
    </ligand>
</feature>
<dbReference type="Gene3D" id="3.90.850.10">
    <property type="entry name" value="Fumarylacetoacetase-like, C-terminal domain"/>
    <property type="match status" value="1"/>
</dbReference>
<dbReference type="PANTHER" id="PTHR43069:SF2">
    <property type="entry name" value="FUMARYLACETOACETASE"/>
    <property type="match status" value="1"/>
</dbReference>
<feature type="binding site" evidence="13">
    <location>
        <position position="132"/>
    </location>
    <ligand>
        <name>Ca(2+)</name>
        <dbReference type="ChEBI" id="CHEBI:29108"/>
    </ligand>
</feature>
<feature type="binding site" evidence="13">
    <location>
        <position position="258"/>
    </location>
    <ligand>
        <name>Mg(2+)</name>
        <dbReference type="ChEBI" id="CHEBI:18420"/>
    </ligand>
</feature>
<dbReference type="InterPro" id="IPR005959">
    <property type="entry name" value="Fumarylacetoacetase"/>
</dbReference>
<evidence type="ECO:0000256" key="4">
    <source>
        <dbReference type="ARBA" id="ARBA00012094"/>
    </source>
</evidence>
<dbReference type="SUPFAM" id="SSF63433">
    <property type="entry name" value="Fumarylacetoacetate hydrolase, FAH, N-terminal domain"/>
    <property type="match status" value="1"/>
</dbReference>
<dbReference type="GO" id="GO:0046872">
    <property type="term" value="F:metal ion binding"/>
    <property type="evidence" value="ECO:0007669"/>
    <property type="project" value="UniProtKB-KW"/>
</dbReference>
<feature type="binding site" evidence="12">
    <location>
        <position position="134"/>
    </location>
    <ligand>
        <name>substrate</name>
    </ligand>
</feature>
<feature type="binding site" evidence="13">
    <location>
        <position position="238"/>
    </location>
    <ligand>
        <name>Mg(2+)</name>
        <dbReference type="ChEBI" id="CHEBI:18420"/>
    </ligand>
</feature>
<dbReference type="Pfam" id="PF01557">
    <property type="entry name" value="FAA_hydrolase"/>
    <property type="match status" value="1"/>
</dbReference>
<evidence type="ECO:0000313" key="16">
    <source>
        <dbReference type="EMBL" id="ALR19994.1"/>
    </source>
</evidence>
<evidence type="ECO:0000256" key="6">
    <source>
        <dbReference type="ARBA" id="ARBA00022801"/>
    </source>
</evidence>
<evidence type="ECO:0000256" key="5">
    <source>
        <dbReference type="ARBA" id="ARBA00022723"/>
    </source>
</evidence>
<dbReference type="UniPathway" id="UPA00139">
    <property type="reaction ID" value="UER00341"/>
</dbReference>
<feature type="active site" description="Proton acceptor" evidence="11">
    <location>
        <position position="139"/>
    </location>
</feature>
<feature type="binding site" evidence="12">
    <location>
        <position position="249"/>
    </location>
    <ligand>
        <name>substrate</name>
    </ligand>
</feature>
<dbReference type="GO" id="GO:0006572">
    <property type="term" value="P:L-tyrosine catabolic process"/>
    <property type="evidence" value="ECO:0007669"/>
    <property type="project" value="UniProtKB-KW"/>
</dbReference>
<feature type="binding site" evidence="13">
    <location>
        <position position="262"/>
    </location>
    <ligand>
        <name>Mg(2+)</name>
        <dbReference type="ChEBI" id="CHEBI:18420"/>
    </ligand>
</feature>
<keyword evidence="8 13" id="KW-0460">Magnesium</keyword>
<evidence type="ECO:0000256" key="1">
    <source>
        <dbReference type="ARBA" id="ARBA00001913"/>
    </source>
</evidence>
<evidence type="ECO:0000256" key="2">
    <source>
        <dbReference type="ARBA" id="ARBA00001946"/>
    </source>
</evidence>
<name>A0A0S3EX48_9SPHN</name>
<keyword evidence="9" id="KW-0828">Tyrosine catabolism</keyword>
<dbReference type="GO" id="GO:1902000">
    <property type="term" value="P:homogentisate catabolic process"/>
    <property type="evidence" value="ECO:0007669"/>
    <property type="project" value="TreeGrafter"/>
</dbReference>
<feature type="binding site" evidence="12">
    <location>
        <position position="365"/>
    </location>
    <ligand>
        <name>substrate</name>
    </ligand>
</feature>
<keyword evidence="17" id="KW-1185">Reference proteome</keyword>
<comment type="cofactor">
    <cofactor evidence="1 13">
        <name>Ca(2+)</name>
        <dbReference type="ChEBI" id="CHEBI:29108"/>
    </cofactor>
</comment>
<gene>
    <name evidence="16" type="ORF">ATN00_06425</name>
</gene>
<evidence type="ECO:0000256" key="10">
    <source>
        <dbReference type="ARBA" id="ARBA00023232"/>
    </source>
</evidence>
<comment type="cofactor">
    <cofactor evidence="2 13">
        <name>Mg(2+)</name>
        <dbReference type="ChEBI" id="CHEBI:18420"/>
    </cofactor>
</comment>
<evidence type="ECO:0000256" key="9">
    <source>
        <dbReference type="ARBA" id="ARBA00022878"/>
    </source>
</evidence>
<dbReference type="SUPFAM" id="SSF56529">
    <property type="entry name" value="FAH"/>
    <property type="match status" value="1"/>
</dbReference>